<name>A0A238U6Z0_9FLAO</name>
<keyword evidence="1" id="KW-1133">Transmembrane helix</keyword>
<dbReference type="Proteomes" id="UP000215214">
    <property type="component" value="Chromosome TJEJU"/>
</dbReference>
<keyword evidence="3" id="KW-1185">Reference proteome</keyword>
<dbReference type="RefSeq" id="WP_095070329.1">
    <property type="nucleotide sequence ID" value="NZ_LT899436.1"/>
</dbReference>
<evidence type="ECO:0000313" key="2">
    <source>
        <dbReference type="EMBL" id="SNR14969.1"/>
    </source>
</evidence>
<evidence type="ECO:0000313" key="3">
    <source>
        <dbReference type="Proteomes" id="UP000215214"/>
    </source>
</evidence>
<proteinExistence type="predicted"/>
<organism evidence="2 3">
    <name type="scientific">Tenacibaculum jejuense</name>
    <dbReference type="NCBI Taxonomy" id="584609"/>
    <lineage>
        <taxon>Bacteria</taxon>
        <taxon>Pseudomonadati</taxon>
        <taxon>Bacteroidota</taxon>
        <taxon>Flavobacteriia</taxon>
        <taxon>Flavobacteriales</taxon>
        <taxon>Flavobacteriaceae</taxon>
        <taxon>Tenacibaculum</taxon>
    </lineage>
</organism>
<feature type="transmembrane region" description="Helical" evidence="1">
    <location>
        <begin position="7"/>
        <end position="28"/>
    </location>
</feature>
<keyword evidence="1" id="KW-0812">Transmembrane</keyword>
<dbReference type="OrthoDB" id="1189385at2"/>
<dbReference type="KEGG" id="tje:TJEJU_1221"/>
<dbReference type="EMBL" id="LT899436">
    <property type="protein sequence ID" value="SNR14969.1"/>
    <property type="molecule type" value="Genomic_DNA"/>
</dbReference>
<reference evidence="2 3" key="1">
    <citation type="submission" date="2017-07" db="EMBL/GenBank/DDBJ databases">
        <authorList>
            <person name="Sun Z.S."/>
            <person name="Albrecht U."/>
            <person name="Echele G."/>
            <person name="Lee C.C."/>
        </authorList>
    </citation>
    <scope>NUCLEOTIDE SEQUENCE [LARGE SCALE GENOMIC DNA]</scope>
    <source>
        <strain evidence="3">type strain: KCTC 22618</strain>
    </source>
</reference>
<gene>
    <name evidence="2" type="ORF">TJEJU_1221</name>
</gene>
<feature type="transmembrane region" description="Helical" evidence="1">
    <location>
        <begin position="66"/>
        <end position="87"/>
    </location>
</feature>
<accession>A0A238U6Z0</accession>
<feature type="transmembrane region" description="Helical" evidence="1">
    <location>
        <begin position="40"/>
        <end position="59"/>
    </location>
</feature>
<evidence type="ECO:0000256" key="1">
    <source>
        <dbReference type="SAM" id="Phobius"/>
    </source>
</evidence>
<feature type="transmembrane region" description="Helical" evidence="1">
    <location>
        <begin position="99"/>
        <end position="118"/>
    </location>
</feature>
<dbReference type="AlphaFoldDB" id="A0A238U6Z0"/>
<sequence>MNRLQKSLLTNAVFSGVSGFILILFYNSTSKVFQLNNNNVFWIIGLILLYFMVTIFYEIKKQRKIAVLWIIIQDFLWVIGSSVLLIFNPFQISNAGLTIIGVIALIVLFMGINQLIALKKSC</sequence>
<keyword evidence="1" id="KW-0472">Membrane</keyword>
<protein>
    <submittedName>
        <fullName evidence="2">Oligoketide cyclase/lipid transport protein</fullName>
    </submittedName>
</protein>